<evidence type="ECO:0000256" key="4">
    <source>
        <dbReference type="ARBA" id="ARBA00022801"/>
    </source>
</evidence>
<keyword evidence="5 6" id="KW-0788">Thiol protease</keyword>
<keyword evidence="4 6" id="KW-0378">Hydrolase</keyword>
<dbReference type="InterPro" id="IPR029071">
    <property type="entry name" value="Ubiquitin-like_domsf"/>
</dbReference>
<reference evidence="9 10" key="1">
    <citation type="submission" date="2022-07" db="EMBL/GenBank/DDBJ databases">
        <title>Genome-wide signatures of adaptation to extreme environments.</title>
        <authorList>
            <person name="Cho C.H."/>
            <person name="Yoon H.S."/>
        </authorList>
    </citation>
    <scope>NUCLEOTIDE SEQUENCE [LARGE SCALE GENOMIC DNA]</scope>
    <source>
        <strain evidence="9 10">DBV 063 E5</strain>
    </source>
</reference>
<dbReference type="GO" id="GO:0070628">
    <property type="term" value="F:proteasome binding"/>
    <property type="evidence" value="ECO:0007669"/>
    <property type="project" value="TreeGrafter"/>
</dbReference>
<evidence type="ECO:0000259" key="8">
    <source>
        <dbReference type="PROSITE" id="PS50235"/>
    </source>
</evidence>
<keyword evidence="2 6" id="KW-0645">Protease</keyword>
<dbReference type="AlphaFoldDB" id="A0AAV9IQF2"/>
<dbReference type="EMBL" id="JANCYW010000002">
    <property type="protein sequence ID" value="KAK4534474.1"/>
    <property type="molecule type" value="Genomic_DNA"/>
</dbReference>
<feature type="domain" description="Ubiquitin-like" evidence="7">
    <location>
        <begin position="2"/>
        <end position="79"/>
    </location>
</feature>
<dbReference type="SMART" id="SM00213">
    <property type="entry name" value="UBQ"/>
    <property type="match status" value="1"/>
</dbReference>
<evidence type="ECO:0000259" key="7">
    <source>
        <dbReference type="PROSITE" id="PS50053"/>
    </source>
</evidence>
<evidence type="ECO:0000256" key="3">
    <source>
        <dbReference type="ARBA" id="ARBA00022786"/>
    </source>
</evidence>
<comment type="catalytic activity">
    <reaction evidence="1 6">
        <text>Thiol-dependent hydrolysis of ester, thioester, amide, peptide and isopeptide bonds formed by the C-terminal Gly of ubiquitin (a 76-residue protein attached to proteins as an intracellular targeting signal).</text>
        <dbReference type="EC" id="3.4.19.12"/>
    </reaction>
</comment>
<dbReference type="GO" id="GO:0004843">
    <property type="term" value="F:cysteine-type deubiquitinase activity"/>
    <property type="evidence" value="ECO:0007669"/>
    <property type="project" value="UniProtKB-UniRule"/>
</dbReference>
<name>A0AAV9IQF2_CYACA</name>
<dbReference type="Gene3D" id="3.90.70.10">
    <property type="entry name" value="Cysteine proteinases"/>
    <property type="match status" value="1"/>
</dbReference>
<dbReference type="CDD" id="cd02657">
    <property type="entry name" value="Peptidase_C19A"/>
    <property type="match status" value="1"/>
</dbReference>
<dbReference type="PROSITE" id="PS50235">
    <property type="entry name" value="USP_3"/>
    <property type="match status" value="1"/>
</dbReference>
<dbReference type="PROSITE" id="PS00972">
    <property type="entry name" value="USP_1"/>
    <property type="match status" value="1"/>
</dbReference>
<sequence>MVTVNVKWNRQVYAVDVDEEDSPEVFMSQLFSCTNVPPTRQTVIGFAGGKLRHDQVRGWRELGLRDGMTVLMLGTPEAGVAGADASRRVRDDLDGQEAGVDAEDASAGRGWRRQGLVNTGNTCYMNATVQCLAQVPELVQRSLRLTAERGGGASEDANWRLARAYGQLMRALFESAGEASSNADGFIPSSFLSALRATYPQFAQTNERGLFMQQDAEECLSQLLTSLAAATATAPSSSAPGGLEPNPIDDLFSIELQTVDTCQESADEPPVASVSRVRLLACHISRAVNHLHEGVREGLEESIQRHSGVLAREATWKRTSRIQRLPRYLNIHFVRFFWKPVEKVKAKILRKVTFPKRLDVYEFCTEELQAELKRERTAREARPADHTEEEAATGDVRTGMYELCAVLTHQGRTAEAGHYVAWVMQDAQWLKFDDDAVSQVTEEQVMSLCGGGDWHTAYICFYRAVSGHSPA</sequence>
<protein>
    <recommendedName>
        <fullName evidence="6">Ubiquitin carboxyl-terminal hydrolase</fullName>
        <ecNumber evidence="6">3.4.19.12</ecNumber>
    </recommendedName>
</protein>
<accession>A0AAV9IQF2</accession>
<dbReference type="PROSITE" id="PS00973">
    <property type="entry name" value="USP_2"/>
    <property type="match status" value="1"/>
</dbReference>
<dbReference type="SUPFAM" id="SSF54001">
    <property type="entry name" value="Cysteine proteinases"/>
    <property type="match status" value="1"/>
</dbReference>
<evidence type="ECO:0000256" key="1">
    <source>
        <dbReference type="ARBA" id="ARBA00000707"/>
    </source>
</evidence>
<dbReference type="Gene3D" id="3.10.20.90">
    <property type="entry name" value="Phosphatidylinositol 3-kinase Catalytic Subunit, Chain A, domain 1"/>
    <property type="match status" value="1"/>
</dbReference>
<keyword evidence="3 6" id="KW-0833">Ubl conjugation pathway</keyword>
<dbReference type="EC" id="3.4.19.12" evidence="6"/>
<dbReference type="InterPro" id="IPR001394">
    <property type="entry name" value="Peptidase_C19_UCH"/>
</dbReference>
<dbReference type="Pfam" id="PF00443">
    <property type="entry name" value="UCH"/>
    <property type="match status" value="1"/>
</dbReference>
<evidence type="ECO:0000256" key="2">
    <source>
        <dbReference type="ARBA" id="ARBA00022670"/>
    </source>
</evidence>
<dbReference type="PANTHER" id="PTHR43982">
    <property type="entry name" value="UBIQUITIN CARBOXYL-TERMINAL HYDROLASE"/>
    <property type="match status" value="1"/>
</dbReference>
<keyword evidence="10" id="KW-1185">Reference proteome</keyword>
<dbReference type="InterPro" id="IPR044635">
    <property type="entry name" value="UBP14-like"/>
</dbReference>
<comment type="caution">
    <text evidence="9">The sequence shown here is derived from an EMBL/GenBank/DDBJ whole genome shotgun (WGS) entry which is preliminary data.</text>
</comment>
<evidence type="ECO:0000256" key="6">
    <source>
        <dbReference type="RuleBase" id="RU366025"/>
    </source>
</evidence>
<gene>
    <name evidence="9" type="ORF">CDCA_CDCA02G0499</name>
</gene>
<evidence type="ECO:0000313" key="10">
    <source>
        <dbReference type="Proteomes" id="UP001301350"/>
    </source>
</evidence>
<proteinExistence type="inferred from homology"/>
<dbReference type="SUPFAM" id="SSF54236">
    <property type="entry name" value="Ubiquitin-like"/>
    <property type="match status" value="1"/>
</dbReference>
<dbReference type="GO" id="GO:0016579">
    <property type="term" value="P:protein deubiquitination"/>
    <property type="evidence" value="ECO:0007669"/>
    <property type="project" value="InterPro"/>
</dbReference>
<dbReference type="PANTHER" id="PTHR43982:SF1">
    <property type="entry name" value="UBIQUITIN CARBOXYL-TERMINAL HYDROLASE 14"/>
    <property type="match status" value="1"/>
</dbReference>
<dbReference type="PROSITE" id="PS50053">
    <property type="entry name" value="UBIQUITIN_2"/>
    <property type="match status" value="1"/>
</dbReference>
<dbReference type="GO" id="GO:0061136">
    <property type="term" value="P:regulation of proteasomal protein catabolic process"/>
    <property type="evidence" value="ECO:0007669"/>
    <property type="project" value="TreeGrafter"/>
</dbReference>
<dbReference type="InterPro" id="IPR038765">
    <property type="entry name" value="Papain-like_cys_pep_sf"/>
</dbReference>
<dbReference type="InterPro" id="IPR018200">
    <property type="entry name" value="USP_CS"/>
</dbReference>
<dbReference type="InterPro" id="IPR000626">
    <property type="entry name" value="Ubiquitin-like_dom"/>
</dbReference>
<dbReference type="GO" id="GO:0043161">
    <property type="term" value="P:proteasome-mediated ubiquitin-dependent protein catabolic process"/>
    <property type="evidence" value="ECO:0007669"/>
    <property type="project" value="InterPro"/>
</dbReference>
<feature type="domain" description="USP" evidence="8">
    <location>
        <begin position="114"/>
        <end position="465"/>
    </location>
</feature>
<evidence type="ECO:0000313" key="9">
    <source>
        <dbReference type="EMBL" id="KAK4534474.1"/>
    </source>
</evidence>
<evidence type="ECO:0000256" key="5">
    <source>
        <dbReference type="ARBA" id="ARBA00022807"/>
    </source>
</evidence>
<organism evidence="9 10">
    <name type="scientific">Cyanidium caldarium</name>
    <name type="common">Red alga</name>
    <dbReference type="NCBI Taxonomy" id="2771"/>
    <lineage>
        <taxon>Eukaryota</taxon>
        <taxon>Rhodophyta</taxon>
        <taxon>Bangiophyceae</taxon>
        <taxon>Cyanidiales</taxon>
        <taxon>Cyanidiaceae</taxon>
        <taxon>Cyanidium</taxon>
    </lineage>
</organism>
<dbReference type="Proteomes" id="UP001301350">
    <property type="component" value="Unassembled WGS sequence"/>
</dbReference>
<comment type="similarity">
    <text evidence="6">Belongs to the peptidase C19 family.</text>
</comment>
<dbReference type="InterPro" id="IPR028889">
    <property type="entry name" value="USP"/>
</dbReference>